<feature type="transmembrane region" description="Helical" evidence="6">
    <location>
        <begin position="62"/>
        <end position="81"/>
    </location>
</feature>
<evidence type="ECO:0000256" key="4">
    <source>
        <dbReference type="ARBA" id="ARBA00023136"/>
    </source>
</evidence>
<feature type="transmembrane region" description="Helical" evidence="6">
    <location>
        <begin position="184"/>
        <end position="207"/>
    </location>
</feature>
<dbReference type="GO" id="GO:0005506">
    <property type="term" value="F:iron ion binding"/>
    <property type="evidence" value="ECO:0007669"/>
    <property type="project" value="InterPro"/>
</dbReference>
<dbReference type="Pfam" id="PF04116">
    <property type="entry name" value="FA_hydroxylase"/>
    <property type="match status" value="1"/>
</dbReference>
<dbReference type="GO" id="GO:0008610">
    <property type="term" value="P:lipid biosynthetic process"/>
    <property type="evidence" value="ECO:0007669"/>
    <property type="project" value="InterPro"/>
</dbReference>
<evidence type="ECO:0000313" key="9">
    <source>
        <dbReference type="Proteomes" id="UP001355207"/>
    </source>
</evidence>
<sequence length="370" mass="43499">MAFEALIRMVSSSSSSPSSSIFTHQYGYNSTLLMNMTPNSLHAPFYHITDPWKINIASSKTFNLLAPIIVYWVVCSMWHHLDVMKYPYFEKRRIHESPEVISRNKVTFSQVIKAVALQHTIQIFLGWMWFEDQDVILKREVYVDHLQKMSNLVPWVADATLLLLGRRTGEKVLLKHGESLVAWIYWWGIPTFQMYFAFCLVDTWQYFWHRAMHTNRFLYRHFHSHHHRLYVAYAFGALYNHPVEGFILDSLGSAVAEKVALMTLRQATLLFVISSIKTADDHCGYRLWWDPCQLLFANNADYHDIHHQAYGIKSNFSQPFFTNWDKLLGTQMSREQADSKTRWKKLAHDEHYSEHDKHNIISQGHAKKID</sequence>
<dbReference type="GO" id="GO:0016020">
    <property type="term" value="C:membrane"/>
    <property type="evidence" value="ECO:0007669"/>
    <property type="project" value="UniProtKB-SubCell"/>
</dbReference>
<dbReference type="Proteomes" id="UP001355207">
    <property type="component" value="Chromosome 6"/>
</dbReference>
<dbReference type="EMBL" id="CP144103">
    <property type="protein sequence ID" value="WWC89897.1"/>
    <property type="molecule type" value="Genomic_DNA"/>
</dbReference>
<keyword evidence="2 6" id="KW-0812">Transmembrane</keyword>
<feature type="compositionally biased region" description="Basic and acidic residues" evidence="5">
    <location>
        <begin position="348"/>
        <end position="359"/>
    </location>
</feature>
<feature type="region of interest" description="Disordered" evidence="5">
    <location>
        <begin position="348"/>
        <end position="370"/>
    </location>
</feature>
<evidence type="ECO:0000256" key="1">
    <source>
        <dbReference type="ARBA" id="ARBA00004370"/>
    </source>
</evidence>
<name>A0AAX4JWX7_9TREE</name>
<dbReference type="InterPro" id="IPR006694">
    <property type="entry name" value="Fatty_acid_hydroxylase"/>
</dbReference>
<dbReference type="InterPro" id="IPR050307">
    <property type="entry name" value="Sterol_Desaturase_Related"/>
</dbReference>
<dbReference type="AlphaFoldDB" id="A0AAX4JWX7"/>
<evidence type="ECO:0000313" key="8">
    <source>
        <dbReference type="EMBL" id="WWC89897.1"/>
    </source>
</evidence>
<evidence type="ECO:0000256" key="5">
    <source>
        <dbReference type="SAM" id="MobiDB-lite"/>
    </source>
</evidence>
<gene>
    <name evidence="8" type="ORF">L201_004826</name>
</gene>
<evidence type="ECO:0000256" key="2">
    <source>
        <dbReference type="ARBA" id="ARBA00022692"/>
    </source>
</evidence>
<comment type="subcellular location">
    <subcellularLocation>
        <location evidence="1">Membrane</location>
    </subcellularLocation>
</comment>
<evidence type="ECO:0000259" key="7">
    <source>
        <dbReference type="Pfam" id="PF04116"/>
    </source>
</evidence>
<feature type="domain" description="Fatty acid hydroxylase" evidence="7">
    <location>
        <begin position="196"/>
        <end position="330"/>
    </location>
</feature>
<evidence type="ECO:0000256" key="3">
    <source>
        <dbReference type="ARBA" id="ARBA00022989"/>
    </source>
</evidence>
<keyword evidence="9" id="KW-1185">Reference proteome</keyword>
<reference evidence="8 9" key="1">
    <citation type="submission" date="2024-01" db="EMBL/GenBank/DDBJ databases">
        <title>Comparative genomics of Cryptococcus and Kwoniella reveals pathogenesis evolution and contrasting modes of karyotype evolution via chromosome fusion or intercentromeric recombination.</title>
        <authorList>
            <person name="Coelho M.A."/>
            <person name="David-Palma M."/>
            <person name="Shea T."/>
            <person name="Bowers K."/>
            <person name="McGinley-Smith S."/>
            <person name="Mohammad A.W."/>
            <person name="Gnirke A."/>
            <person name="Yurkov A.M."/>
            <person name="Nowrousian M."/>
            <person name="Sun S."/>
            <person name="Cuomo C.A."/>
            <person name="Heitman J."/>
        </authorList>
    </citation>
    <scope>NUCLEOTIDE SEQUENCE [LARGE SCALE GENOMIC DNA]</scope>
    <source>
        <strain evidence="8 9">CBS 6074</strain>
    </source>
</reference>
<keyword evidence="4 6" id="KW-0472">Membrane</keyword>
<evidence type="ECO:0000256" key="6">
    <source>
        <dbReference type="SAM" id="Phobius"/>
    </source>
</evidence>
<protein>
    <recommendedName>
        <fullName evidence="7">Fatty acid hydroxylase domain-containing protein</fullName>
    </recommendedName>
</protein>
<dbReference type="GeneID" id="91095496"/>
<accession>A0AAX4JWX7</accession>
<keyword evidence="3 6" id="KW-1133">Transmembrane helix</keyword>
<dbReference type="GO" id="GO:0016491">
    <property type="term" value="F:oxidoreductase activity"/>
    <property type="evidence" value="ECO:0007669"/>
    <property type="project" value="InterPro"/>
</dbReference>
<organism evidence="8 9">
    <name type="scientific">Kwoniella dendrophila CBS 6074</name>
    <dbReference type="NCBI Taxonomy" id="1295534"/>
    <lineage>
        <taxon>Eukaryota</taxon>
        <taxon>Fungi</taxon>
        <taxon>Dikarya</taxon>
        <taxon>Basidiomycota</taxon>
        <taxon>Agaricomycotina</taxon>
        <taxon>Tremellomycetes</taxon>
        <taxon>Tremellales</taxon>
        <taxon>Cryptococcaceae</taxon>
        <taxon>Kwoniella</taxon>
    </lineage>
</organism>
<dbReference type="PANTHER" id="PTHR11863">
    <property type="entry name" value="STEROL DESATURASE"/>
    <property type="match status" value="1"/>
</dbReference>
<dbReference type="RefSeq" id="XP_066076660.1">
    <property type="nucleotide sequence ID" value="XM_066220563.1"/>
</dbReference>
<proteinExistence type="predicted"/>